<dbReference type="RefSeq" id="WP_115579410.1">
    <property type="nucleotide sequence ID" value="NZ_NXLX01000017.1"/>
</dbReference>
<accession>A0A3D8J580</accession>
<reference evidence="1 2" key="1">
    <citation type="submission" date="2018-04" db="EMBL/GenBank/DDBJ databases">
        <title>Novel Campyloabacter and Helicobacter Species and Strains.</title>
        <authorList>
            <person name="Mannion A.J."/>
            <person name="Shen Z."/>
            <person name="Fox J.G."/>
        </authorList>
    </citation>
    <scope>NUCLEOTIDE SEQUENCE [LARGE SCALE GENOMIC DNA]</scope>
    <source>
        <strain evidence="1 2">MIT 04-9362</strain>
    </source>
</reference>
<proteinExistence type="predicted"/>
<evidence type="ECO:0000313" key="2">
    <source>
        <dbReference type="Proteomes" id="UP000256695"/>
    </source>
</evidence>
<dbReference type="OrthoDB" id="9182769at2"/>
<dbReference type="AlphaFoldDB" id="A0A3D8J580"/>
<name>A0A3D8J580_9HELI</name>
<comment type="caution">
    <text evidence="1">The sequence shown here is derived from an EMBL/GenBank/DDBJ whole genome shotgun (WGS) entry which is preliminary data.</text>
</comment>
<keyword evidence="2" id="KW-1185">Reference proteome</keyword>
<dbReference type="Proteomes" id="UP000256695">
    <property type="component" value="Unassembled WGS sequence"/>
</dbReference>
<evidence type="ECO:0000313" key="1">
    <source>
        <dbReference type="EMBL" id="RDU72652.1"/>
    </source>
</evidence>
<gene>
    <name evidence="1" type="ORF">CQA57_06410</name>
</gene>
<sequence length="206" mass="24686">MGYTEQYILEILLKYLEENEANNQSIETEYFESYFEFLKYFKGLDIIDKHSFTIGSYLVYGWMPTIPTIKYTQESIKILNLVKNGEEITEKDYAQLVKSINNSIVGVSKLLHFINPSDYPIFDSRIKNFFKINKIKKEFCKTIYDKQEEILQYLMYKKFCQDIVETIEFQDIYQKVVKQCPNSANFTKIRMLENLFFSFDKNRIKK</sequence>
<protein>
    <submittedName>
        <fullName evidence="1">Uncharacterized protein</fullName>
    </submittedName>
</protein>
<organism evidence="1 2">
    <name type="scientific">Helicobacter anseris</name>
    <dbReference type="NCBI Taxonomy" id="375926"/>
    <lineage>
        <taxon>Bacteria</taxon>
        <taxon>Pseudomonadati</taxon>
        <taxon>Campylobacterota</taxon>
        <taxon>Epsilonproteobacteria</taxon>
        <taxon>Campylobacterales</taxon>
        <taxon>Helicobacteraceae</taxon>
        <taxon>Helicobacter</taxon>
    </lineage>
</organism>
<dbReference type="EMBL" id="NXLX01000017">
    <property type="protein sequence ID" value="RDU72652.1"/>
    <property type="molecule type" value="Genomic_DNA"/>
</dbReference>